<keyword evidence="5" id="KW-1185">Reference proteome</keyword>
<name>A0A397VFX9_9GLOM</name>
<gene>
    <name evidence="4" type="ORF">C2G38_2078532</name>
</gene>
<keyword evidence="2" id="KW-0677">Repeat</keyword>
<dbReference type="Proteomes" id="UP000266673">
    <property type="component" value="Unassembled WGS sequence"/>
</dbReference>
<dbReference type="InterPro" id="IPR050836">
    <property type="entry name" value="SDS22/Internalin_LRR"/>
</dbReference>
<keyword evidence="3" id="KW-1133">Transmembrane helix</keyword>
<organism evidence="4 5">
    <name type="scientific">Gigaspora rosea</name>
    <dbReference type="NCBI Taxonomy" id="44941"/>
    <lineage>
        <taxon>Eukaryota</taxon>
        <taxon>Fungi</taxon>
        <taxon>Fungi incertae sedis</taxon>
        <taxon>Mucoromycota</taxon>
        <taxon>Glomeromycotina</taxon>
        <taxon>Glomeromycetes</taxon>
        <taxon>Diversisporales</taxon>
        <taxon>Gigasporaceae</taxon>
        <taxon>Gigaspora</taxon>
    </lineage>
</organism>
<protein>
    <submittedName>
        <fullName evidence="4">Uncharacterized protein</fullName>
    </submittedName>
</protein>
<comment type="caution">
    <text evidence="4">The sequence shown here is derived from an EMBL/GenBank/DDBJ whole genome shotgun (WGS) entry which is preliminary data.</text>
</comment>
<sequence length="255" mass="27962">MVDANQYINSNYPFPSVNRTIITTLDVSNKNLINTINLGPSENFTNLVNLNTSFNQISAFTLGQLPQFQNMDFSHNLLTNFIIKNALLLPRLSIINLSHNSLSDIGPGPVILTHLDISNNLITTLDLSDCKNLVKLNCSGNRDLSNLTLNSLFDPTDPNAFDCRGTSIGQVNTTSFTYDCRTGNRIQRATTTNKATVTVTNQAIQQDNNNGLYIGIGIGVGGIILIIILSTVGYLIYKKRSKKGIIKIAGGQYYE</sequence>
<feature type="transmembrane region" description="Helical" evidence="3">
    <location>
        <begin position="212"/>
        <end position="237"/>
    </location>
</feature>
<dbReference type="EMBL" id="QKWP01000365">
    <property type="protein sequence ID" value="RIB21364.1"/>
    <property type="molecule type" value="Genomic_DNA"/>
</dbReference>
<evidence type="ECO:0000256" key="3">
    <source>
        <dbReference type="SAM" id="Phobius"/>
    </source>
</evidence>
<keyword evidence="1" id="KW-0433">Leucine-rich repeat</keyword>
<dbReference type="AlphaFoldDB" id="A0A397VFX9"/>
<dbReference type="Gene3D" id="3.80.10.10">
    <property type="entry name" value="Ribonuclease Inhibitor"/>
    <property type="match status" value="1"/>
</dbReference>
<proteinExistence type="predicted"/>
<reference evidence="4 5" key="1">
    <citation type="submission" date="2018-06" db="EMBL/GenBank/DDBJ databases">
        <title>Comparative genomics reveals the genomic features of Rhizophagus irregularis, R. cerebriforme, R. diaphanum and Gigaspora rosea, and their symbiotic lifestyle signature.</title>
        <authorList>
            <person name="Morin E."/>
            <person name="San Clemente H."/>
            <person name="Chen E.C.H."/>
            <person name="De La Providencia I."/>
            <person name="Hainaut M."/>
            <person name="Kuo A."/>
            <person name="Kohler A."/>
            <person name="Murat C."/>
            <person name="Tang N."/>
            <person name="Roy S."/>
            <person name="Loubradou J."/>
            <person name="Henrissat B."/>
            <person name="Grigoriev I.V."/>
            <person name="Corradi N."/>
            <person name="Roux C."/>
            <person name="Martin F.M."/>
        </authorList>
    </citation>
    <scope>NUCLEOTIDE SEQUENCE [LARGE SCALE GENOMIC DNA]</scope>
    <source>
        <strain evidence="4 5">DAOM 194757</strain>
    </source>
</reference>
<evidence type="ECO:0000256" key="1">
    <source>
        <dbReference type="ARBA" id="ARBA00022614"/>
    </source>
</evidence>
<accession>A0A397VFX9</accession>
<dbReference type="SUPFAM" id="SSF52058">
    <property type="entry name" value="L domain-like"/>
    <property type="match status" value="1"/>
</dbReference>
<dbReference type="InterPro" id="IPR032675">
    <property type="entry name" value="LRR_dom_sf"/>
</dbReference>
<dbReference type="PANTHER" id="PTHR46652">
    <property type="entry name" value="LEUCINE-RICH REPEAT AND IQ DOMAIN-CONTAINING PROTEIN 1-RELATED"/>
    <property type="match status" value="1"/>
</dbReference>
<evidence type="ECO:0000313" key="5">
    <source>
        <dbReference type="Proteomes" id="UP000266673"/>
    </source>
</evidence>
<dbReference type="OrthoDB" id="204638at2759"/>
<keyword evidence="3" id="KW-0812">Transmembrane</keyword>
<dbReference type="PANTHER" id="PTHR46652:SF3">
    <property type="entry name" value="LEUCINE-RICH REPEAT-CONTAINING PROTEIN 9"/>
    <property type="match status" value="1"/>
</dbReference>
<evidence type="ECO:0000256" key="2">
    <source>
        <dbReference type="ARBA" id="ARBA00022737"/>
    </source>
</evidence>
<evidence type="ECO:0000313" key="4">
    <source>
        <dbReference type="EMBL" id="RIB21364.1"/>
    </source>
</evidence>
<keyword evidence="3" id="KW-0472">Membrane</keyword>